<organism evidence="10 11">
    <name type="scientific">Vespula germanica</name>
    <name type="common">German yellow jacket</name>
    <name type="synonym">Paravespula germanica</name>
    <dbReference type="NCBI Taxonomy" id="30212"/>
    <lineage>
        <taxon>Eukaryota</taxon>
        <taxon>Metazoa</taxon>
        <taxon>Ecdysozoa</taxon>
        <taxon>Arthropoda</taxon>
        <taxon>Hexapoda</taxon>
        <taxon>Insecta</taxon>
        <taxon>Pterygota</taxon>
        <taxon>Neoptera</taxon>
        <taxon>Endopterygota</taxon>
        <taxon>Hymenoptera</taxon>
        <taxon>Apocrita</taxon>
        <taxon>Aculeata</taxon>
        <taxon>Vespoidea</taxon>
        <taxon>Vespidae</taxon>
        <taxon>Vespinae</taxon>
        <taxon>Vespula</taxon>
    </lineage>
</organism>
<evidence type="ECO:0000256" key="9">
    <source>
        <dbReference type="SAM" id="SignalP"/>
    </source>
</evidence>
<keyword evidence="5 8" id="KW-0472">Membrane</keyword>
<comment type="caution">
    <text evidence="10">The sequence shown here is derived from an EMBL/GenBank/DDBJ whole genome shotgun (WGS) entry which is preliminary data.</text>
</comment>
<evidence type="ECO:0000313" key="10">
    <source>
        <dbReference type="EMBL" id="KAF7383746.1"/>
    </source>
</evidence>
<keyword evidence="7" id="KW-0325">Glycoprotein</keyword>
<reference evidence="10" key="1">
    <citation type="journal article" date="2020" name="G3 (Bethesda)">
        <title>High-Quality Assemblies for Three Invasive Social Wasps from the &lt;i&gt;Vespula&lt;/i&gt; Genus.</title>
        <authorList>
            <person name="Harrop T.W.R."/>
            <person name="Guhlin J."/>
            <person name="McLaughlin G.M."/>
            <person name="Permina E."/>
            <person name="Stockwell P."/>
            <person name="Gilligan J."/>
            <person name="Le Lec M.F."/>
            <person name="Gruber M.A.M."/>
            <person name="Quinn O."/>
            <person name="Lovegrove M."/>
            <person name="Duncan E.J."/>
            <person name="Remnant E.J."/>
            <person name="Van Eeckhoven J."/>
            <person name="Graham B."/>
            <person name="Knapp R.A."/>
            <person name="Langford K.W."/>
            <person name="Kronenberg Z."/>
            <person name="Press M.O."/>
            <person name="Eacker S.M."/>
            <person name="Wilson-Rankin E.E."/>
            <person name="Purcell J."/>
            <person name="Lester P.J."/>
            <person name="Dearden P.K."/>
        </authorList>
    </citation>
    <scope>NUCLEOTIDE SEQUENCE</scope>
    <source>
        <strain evidence="10">Linc-1</strain>
    </source>
</reference>
<evidence type="ECO:0000256" key="4">
    <source>
        <dbReference type="ARBA" id="ARBA00022989"/>
    </source>
</evidence>
<feature type="transmembrane region" description="Helical" evidence="8">
    <location>
        <begin position="359"/>
        <end position="377"/>
    </location>
</feature>
<keyword evidence="6" id="KW-0675">Receptor</keyword>
<dbReference type="InterPro" id="IPR052192">
    <property type="entry name" value="Insect_Ionotropic_Sensory_Rcpt"/>
</dbReference>
<gene>
    <name evidence="10" type="ORF">HZH68_014503</name>
</gene>
<evidence type="ECO:0000256" key="8">
    <source>
        <dbReference type="SAM" id="Phobius"/>
    </source>
</evidence>
<dbReference type="EMBL" id="JACSDZ010000018">
    <property type="protein sequence ID" value="KAF7383746.1"/>
    <property type="molecule type" value="Genomic_DNA"/>
</dbReference>
<keyword evidence="2" id="KW-1003">Cell membrane</keyword>
<feature type="transmembrane region" description="Helical" evidence="8">
    <location>
        <begin position="603"/>
        <end position="624"/>
    </location>
</feature>
<proteinExistence type="predicted"/>
<keyword evidence="3 8" id="KW-0812">Transmembrane</keyword>
<keyword evidence="11" id="KW-1185">Reference proteome</keyword>
<dbReference type="Proteomes" id="UP000617340">
    <property type="component" value="Unassembled WGS sequence"/>
</dbReference>
<name>A0A834JDR7_VESGE</name>
<dbReference type="AlphaFoldDB" id="A0A834JDR7"/>
<dbReference type="Gene3D" id="1.10.287.70">
    <property type="match status" value="1"/>
</dbReference>
<keyword evidence="9" id="KW-0732">Signal</keyword>
<sequence>MLSIAIIEMLFQIVSAIMVPEFWYELQELEKSQGIQEGDRSLIIADTMERYNKSNLNSYWTPCVMSFLLDHSKSSMTVLMANSSEDRLADLDLLVRIFQADIATYTLNNAEDLNGYEKISSIIIVIENLEDLKRRNCTNYLKLCTYESCKFVVIIGSRIFEDEDNFLQEANNIQQWMWLERISKIIILGNIGGTVLLAGSRSFKPDELCTPSEPILLSKCEGNVWEGESEIENLRLNGCKLVVGYHDYPPYSFVSNETGGGKILGLEGFMIEEILSGMKGRAIRELITLTGNESIDNDFKMITYQDDLKIDLLIGGRLWNPDKDTDFTIAYDMVPLVWILPTKSNVSLRGLVAPFGKSVWLAILGVLLLGIIVKLFLIKNISFLDISALVLGVSVFRQPVETSSRLLFISWALFSFFIIQYYLASLSEQLINASNLQIETMKELLSSGLELGGTSRYANLFDNKDEDEDDDYEEKVLIRDIREKFQIFSYDDYVRQLSDLFKGKNTSIALVVKLNVSDHQLLNLPKQHVSILKENMGTHPLAIATWKGFPCLKRINIKMQELIENGITKHWAQLITMNGSYFRLDDETESDNVIDLESVAPSFLLLIIGYLIGICVFIIELIAFPSKFLE</sequence>
<accession>A0A834JDR7</accession>
<evidence type="ECO:0000313" key="11">
    <source>
        <dbReference type="Proteomes" id="UP000617340"/>
    </source>
</evidence>
<evidence type="ECO:0000256" key="5">
    <source>
        <dbReference type="ARBA" id="ARBA00023136"/>
    </source>
</evidence>
<dbReference type="GO" id="GO:0005886">
    <property type="term" value="C:plasma membrane"/>
    <property type="evidence" value="ECO:0007669"/>
    <property type="project" value="UniProtKB-SubCell"/>
</dbReference>
<evidence type="ECO:0000256" key="6">
    <source>
        <dbReference type="ARBA" id="ARBA00023170"/>
    </source>
</evidence>
<dbReference type="PANTHER" id="PTHR42643">
    <property type="entry name" value="IONOTROPIC RECEPTOR 20A-RELATED"/>
    <property type="match status" value="1"/>
</dbReference>
<evidence type="ECO:0000256" key="2">
    <source>
        <dbReference type="ARBA" id="ARBA00022475"/>
    </source>
</evidence>
<feature type="chain" id="PRO_5032546723" evidence="9">
    <location>
        <begin position="17"/>
        <end position="630"/>
    </location>
</feature>
<evidence type="ECO:0000256" key="3">
    <source>
        <dbReference type="ARBA" id="ARBA00022692"/>
    </source>
</evidence>
<evidence type="ECO:0000256" key="1">
    <source>
        <dbReference type="ARBA" id="ARBA00004651"/>
    </source>
</evidence>
<evidence type="ECO:0000256" key="7">
    <source>
        <dbReference type="ARBA" id="ARBA00023180"/>
    </source>
</evidence>
<dbReference type="PANTHER" id="PTHR42643:SF24">
    <property type="entry name" value="IONOTROPIC RECEPTOR 60A"/>
    <property type="match status" value="1"/>
</dbReference>
<feature type="signal peptide" evidence="9">
    <location>
        <begin position="1"/>
        <end position="16"/>
    </location>
</feature>
<protein>
    <submittedName>
        <fullName evidence="10">Uncharacterized protein</fullName>
    </submittedName>
</protein>
<comment type="subcellular location">
    <subcellularLocation>
        <location evidence="1">Cell membrane</location>
        <topology evidence="1">Multi-pass membrane protein</topology>
    </subcellularLocation>
</comment>
<dbReference type="SUPFAM" id="SSF53850">
    <property type="entry name" value="Periplasmic binding protein-like II"/>
    <property type="match status" value="1"/>
</dbReference>
<keyword evidence="4 8" id="KW-1133">Transmembrane helix</keyword>